<accession>A0A6N4SPV1</accession>
<dbReference type="PANTHER" id="PTHR43639">
    <property type="entry name" value="OXIDOREDUCTASE, SHORT-CHAIN DEHYDROGENASE/REDUCTASE FAMILY (AFU_ORTHOLOGUE AFUA_5G02870)"/>
    <property type="match status" value="1"/>
</dbReference>
<dbReference type="OrthoDB" id="9788235at2"/>
<dbReference type="EC" id="1.1.1.159" evidence="4"/>
<name>A0A6N4SPV1_CYTH3</name>
<dbReference type="InterPro" id="IPR036291">
    <property type="entry name" value="NAD(P)-bd_dom_sf"/>
</dbReference>
<evidence type="ECO:0000256" key="2">
    <source>
        <dbReference type="ARBA" id="ARBA00023002"/>
    </source>
</evidence>
<dbReference type="KEGG" id="chu:CHU_1091"/>
<dbReference type="EMBL" id="CP000383">
    <property type="protein sequence ID" value="ABG58368.1"/>
    <property type="molecule type" value="Genomic_DNA"/>
</dbReference>
<dbReference type="InterPro" id="IPR020904">
    <property type="entry name" value="Sc_DH/Rdtase_CS"/>
</dbReference>
<keyword evidence="5" id="KW-1185">Reference proteome</keyword>
<dbReference type="PRINTS" id="PR00080">
    <property type="entry name" value="SDRFAMILY"/>
</dbReference>
<dbReference type="Pfam" id="PF13561">
    <property type="entry name" value="adh_short_C2"/>
    <property type="match status" value="1"/>
</dbReference>
<dbReference type="NCBIfam" id="NF005559">
    <property type="entry name" value="PRK07231.1"/>
    <property type="match status" value="1"/>
</dbReference>
<dbReference type="Proteomes" id="UP000001822">
    <property type="component" value="Chromosome"/>
</dbReference>
<dbReference type="SMART" id="SM00822">
    <property type="entry name" value="PKS_KR"/>
    <property type="match status" value="1"/>
</dbReference>
<evidence type="ECO:0000256" key="1">
    <source>
        <dbReference type="ARBA" id="ARBA00006484"/>
    </source>
</evidence>
<dbReference type="AlphaFoldDB" id="A0A6N4SPV1"/>
<dbReference type="PRINTS" id="PR00081">
    <property type="entry name" value="GDHRDH"/>
</dbReference>
<evidence type="ECO:0000313" key="4">
    <source>
        <dbReference type="EMBL" id="ABG58368.1"/>
    </source>
</evidence>
<reference evidence="4 5" key="1">
    <citation type="journal article" date="2007" name="Appl. Environ. Microbiol.">
        <title>Genome sequence of the cellulolytic gliding bacterium Cytophaga hutchinsonii.</title>
        <authorList>
            <person name="Xie G."/>
            <person name="Bruce D.C."/>
            <person name="Challacombe J.F."/>
            <person name="Chertkov O."/>
            <person name="Detter J.C."/>
            <person name="Gilna P."/>
            <person name="Han C.S."/>
            <person name="Lucas S."/>
            <person name="Misra M."/>
            <person name="Myers G.L."/>
            <person name="Richardson P."/>
            <person name="Tapia R."/>
            <person name="Thayer N."/>
            <person name="Thompson L.S."/>
            <person name="Brettin T.S."/>
            <person name="Henrissat B."/>
            <person name="Wilson D.B."/>
            <person name="McBride M.J."/>
        </authorList>
    </citation>
    <scope>NUCLEOTIDE SEQUENCE [LARGE SCALE GENOMIC DNA]</scope>
    <source>
        <strain evidence="5">ATCC 33406 / DSM 1761 / CIP 103989 / NBRC 15051 / NCIMB 9469 / D465</strain>
    </source>
</reference>
<keyword evidence="2 4" id="KW-0560">Oxidoreductase</keyword>
<dbReference type="PANTHER" id="PTHR43639:SF1">
    <property type="entry name" value="SHORT-CHAIN DEHYDROGENASE_REDUCTASE FAMILY PROTEIN"/>
    <property type="match status" value="1"/>
</dbReference>
<dbReference type="GO" id="GO:0008709">
    <property type="term" value="F:cholate 7-alpha-dehydrogenase (NAD+) activity"/>
    <property type="evidence" value="ECO:0007669"/>
    <property type="project" value="UniProtKB-EC"/>
</dbReference>
<protein>
    <submittedName>
        <fullName evidence="4">7-alpha-hydroxysteroid dehydrogenase</fullName>
        <ecNumber evidence="4">1.1.1.159</ecNumber>
    </submittedName>
</protein>
<gene>
    <name evidence="4" type="primary">hdhA</name>
    <name evidence="4" type="ordered locus">CHU_1091</name>
</gene>
<evidence type="ECO:0000313" key="5">
    <source>
        <dbReference type="Proteomes" id="UP000001822"/>
    </source>
</evidence>
<comment type="similarity">
    <text evidence="1">Belongs to the short-chain dehydrogenases/reductases (SDR) family.</text>
</comment>
<organism evidence="4 5">
    <name type="scientific">Cytophaga hutchinsonii (strain ATCC 33406 / DSM 1761 / CIP 103989 / NBRC 15051 / NCIMB 9469 / D465)</name>
    <dbReference type="NCBI Taxonomy" id="269798"/>
    <lineage>
        <taxon>Bacteria</taxon>
        <taxon>Pseudomonadati</taxon>
        <taxon>Bacteroidota</taxon>
        <taxon>Cytophagia</taxon>
        <taxon>Cytophagales</taxon>
        <taxon>Cytophagaceae</taxon>
        <taxon>Cytophaga</taxon>
    </lineage>
</organism>
<dbReference type="PROSITE" id="PS00061">
    <property type="entry name" value="ADH_SHORT"/>
    <property type="match status" value="1"/>
</dbReference>
<dbReference type="InterPro" id="IPR002347">
    <property type="entry name" value="SDR_fam"/>
</dbReference>
<dbReference type="InterPro" id="IPR057326">
    <property type="entry name" value="KR_dom"/>
</dbReference>
<proteinExistence type="inferred from homology"/>
<dbReference type="SUPFAM" id="SSF51735">
    <property type="entry name" value="NAD(P)-binding Rossmann-fold domains"/>
    <property type="match status" value="1"/>
</dbReference>
<evidence type="ECO:0000259" key="3">
    <source>
        <dbReference type="SMART" id="SM00822"/>
    </source>
</evidence>
<dbReference type="Gene3D" id="3.40.50.720">
    <property type="entry name" value="NAD(P)-binding Rossmann-like Domain"/>
    <property type="match status" value="1"/>
</dbReference>
<dbReference type="FunFam" id="3.40.50.720:FF:000084">
    <property type="entry name" value="Short-chain dehydrogenase reductase"/>
    <property type="match status" value="1"/>
</dbReference>
<dbReference type="RefSeq" id="WP_011584483.1">
    <property type="nucleotide sequence ID" value="NC_008255.1"/>
</dbReference>
<sequence length="246" mass="26057">MYKSEKKTALVTGASKGIGAEIAKALARNGSTVIVNYSTDRINAEAVVKHIRENGGAATAIQADVTKAAEVKRLFEEACQQFGKIDTLINNAGVYKFEPIEAVTEEEFHRQFNSNVLSVLLSVQEALNYFNEAGGSIINIGSVASVKATPSSLVYSASKSAVDGITRILSKELGPKKIRVNAILPGPTHTEGNRIAGTPVEEYIAAQTPLGRIGQPADISMLAVFLASDDASWITGQKICVSGGFD</sequence>
<feature type="domain" description="Ketoreductase" evidence="3">
    <location>
        <begin position="7"/>
        <end position="190"/>
    </location>
</feature>